<dbReference type="STRING" id="35608.A0A2U1QD28"/>
<dbReference type="GO" id="GO:0000428">
    <property type="term" value="C:DNA-directed RNA polymerase complex"/>
    <property type="evidence" value="ECO:0007669"/>
    <property type="project" value="UniProtKB-KW"/>
</dbReference>
<evidence type="ECO:0000256" key="1">
    <source>
        <dbReference type="ARBA" id="ARBA00023054"/>
    </source>
</evidence>
<dbReference type="PANTHER" id="PTHR31755:SF3">
    <property type="entry name" value="EXOCYST COMPLEX COMPONENT SEC6"/>
    <property type="match status" value="1"/>
</dbReference>
<reference evidence="4 5" key="1">
    <citation type="journal article" date="2018" name="Mol. Plant">
        <title>The genome of Artemisia annua provides insight into the evolution of Asteraceae family and artemisinin biosynthesis.</title>
        <authorList>
            <person name="Shen Q."/>
            <person name="Zhang L."/>
            <person name="Liao Z."/>
            <person name="Wang S."/>
            <person name="Yan T."/>
            <person name="Shi P."/>
            <person name="Liu M."/>
            <person name="Fu X."/>
            <person name="Pan Q."/>
            <person name="Wang Y."/>
            <person name="Lv Z."/>
            <person name="Lu X."/>
            <person name="Zhang F."/>
            <person name="Jiang W."/>
            <person name="Ma Y."/>
            <person name="Chen M."/>
            <person name="Hao X."/>
            <person name="Li L."/>
            <person name="Tang Y."/>
            <person name="Lv G."/>
            <person name="Zhou Y."/>
            <person name="Sun X."/>
            <person name="Brodelius P.E."/>
            <person name="Rose J.K.C."/>
            <person name="Tang K."/>
        </authorList>
    </citation>
    <scope>NUCLEOTIDE SEQUENCE [LARGE SCALE GENOMIC DNA]</scope>
    <source>
        <strain evidence="5">cv. Huhao1</strain>
        <tissue evidence="4">Leaf</tissue>
    </source>
</reference>
<dbReference type="OrthoDB" id="2019752at2759"/>
<dbReference type="Gene3D" id="3.10.20.90">
    <property type="entry name" value="Phosphatidylinositol 3-kinase Catalytic Subunit, Chain A, domain 1"/>
    <property type="match status" value="1"/>
</dbReference>
<dbReference type="InterPro" id="IPR039540">
    <property type="entry name" value="UBL3-like_ubiquitin_dom"/>
</dbReference>
<proteinExistence type="predicted"/>
<dbReference type="Proteomes" id="UP000245207">
    <property type="component" value="Unassembled WGS sequence"/>
</dbReference>
<evidence type="ECO:0000256" key="2">
    <source>
        <dbReference type="SAM" id="MobiDB-lite"/>
    </source>
</evidence>
<accession>A0A2U1QD28</accession>
<dbReference type="PROSITE" id="PS50053">
    <property type="entry name" value="UBIQUITIN_2"/>
    <property type="match status" value="1"/>
</dbReference>
<sequence length="1172" mass="131714">MAAEELIEVKFRLHDGSDIGPSKYSSSTTVGSLKEKIISQWPKETGNGPKTINEVKLINAGKILENNKTLAESRSPVSEIPGGVITMHVVARPPMADKNSGLKLTSERLKLHSFTIKAVVGDTTAVPNDSTTDHESIKKQAYPQVNSESGEDNGDDASDPKMVRICDKLIEVFMVDKPNPGDWRRLLAFSKEWDTIRPHFFERCQERADKEDDPGMKHNLLRLGRKLKEVDKDVQRHNELLQVVKNAPSEIGDIVARRRKDFTQEFFLHLHAVAESYHDNEVEQNGLKLTSERLKLHSFTIKAVVGDTTAVPNDSTTDHESIKKQAYPQVNSESGEDNGDDASDPKMVRICDKLIEVFMVDKPNPGDWRRLLAFSKEWDTIRPHFFERCQERADKETDPGMKHNLLRLGRKLKEGVAHNRGLHSVNFYFSEGASEVNVLIAYVVDKDVQRHNELLQVVKNAPSEIGDIVARRRKDFTQEFFLHLHAVAESYHDNEVEQNAIAKVGNMCLASVQAYDTATESIEAINAAELKFNDIINSPSVDAACRKIDNLAEKNELDSALAKDILYHLYMTARGNLQRLMPKEVRIVKYLLSIEDPEELMCGLKDAFTPGDELEGKDFDNLYTTPEKLHTWIKAVVNAYHFSREGTLVKEARDLMNPTIIQKMEKMEKLIRDNFMVLRIGGRKIRMTRKSSSCGICDNPNLASVCSLCVNHRLNLYGTNLTSLKTRRDALYLKLSHVLVAKSKADDQLSWKVQQHEKLAALREKLHFRKEQLSKDKAKVQEMGADLKVRFESLESSMDVLERTRKEQLEKYYPNLICTQSLGHQKLYDKQMAITSDRLHKQSIVIKQICKLFPQRKVNIDGDREDGTSGQYDQICNARLPKGLDPHSVPSDELAASLGYMLQLLNLIVHNVGAPALHHSGFAGSSSRIWQRASYWDAGPSLRSNEYPLFIPRQNFCTTGGETSWSDKSSSNFGVASMESERKARLDSSSSGSFSYASASPHSIETHMDLQKGISLLKKSVACVTAYCYNSLCLEVPPEASTFEAFAKLLAMLSSSKEVRHAVSLKMASSRSSKPVQQLNYSVWNVNSAISSSTLLESTHTSASMRGTRDKSLSSSAASYLYAGDTADHGKNETLTDGWDLVEHPTLPPPPSHTEDVEHWTRAMFIDATKRK</sequence>
<evidence type="ECO:0000259" key="3">
    <source>
        <dbReference type="PROSITE" id="PS50053"/>
    </source>
</evidence>
<keyword evidence="4" id="KW-0240">DNA-directed RNA polymerase</keyword>
<feature type="domain" description="Ubiquitin-like" evidence="3">
    <location>
        <begin position="7"/>
        <end position="72"/>
    </location>
</feature>
<dbReference type="InterPro" id="IPR029071">
    <property type="entry name" value="Ubiquitin-like_domsf"/>
</dbReference>
<dbReference type="Pfam" id="PF10186">
    <property type="entry name" value="ATG14"/>
    <property type="match status" value="1"/>
</dbReference>
<feature type="region of interest" description="Disordered" evidence="2">
    <location>
        <begin position="1134"/>
        <end position="1157"/>
    </location>
</feature>
<dbReference type="InterPro" id="IPR040320">
    <property type="entry name" value="At4g37920-like"/>
</dbReference>
<name>A0A2U1QD28_ARTAN</name>
<dbReference type="PANTHER" id="PTHR31755">
    <property type="entry name" value="FOLATE RECEPTOR-LIKE"/>
    <property type="match status" value="1"/>
</dbReference>
<dbReference type="CDD" id="cd01814">
    <property type="entry name" value="Ubl_MUBs_plant"/>
    <property type="match status" value="1"/>
</dbReference>
<evidence type="ECO:0000313" key="4">
    <source>
        <dbReference type="EMBL" id="PWA95906.1"/>
    </source>
</evidence>
<dbReference type="GO" id="GO:0009941">
    <property type="term" value="C:chloroplast envelope"/>
    <property type="evidence" value="ECO:0007669"/>
    <property type="project" value="TreeGrafter"/>
</dbReference>
<keyword evidence="4" id="KW-0804">Transcription</keyword>
<evidence type="ECO:0000313" key="5">
    <source>
        <dbReference type="Proteomes" id="UP000245207"/>
    </source>
</evidence>
<feature type="region of interest" description="Disordered" evidence="2">
    <location>
        <begin position="124"/>
        <end position="160"/>
    </location>
</feature>
<dbReference type="InterPro" id="IPR018791">
    <property type="entry name" value="UV_resistance/autophagy_Atg14"/>
</dbReference>
<comment type="caution">
    <text evidence="4">The sequence shown here is derived from an EMBL/GenBank/DDBJ whole genome shotgun (WGS) entry which is preliminary data.</text>
</comment>
<dbReference type="AlphaFoldDB" id="A0A2U1QD28"/>
<dbReference type="InterPro" id="IPR000626">
    <property type="entry name" value="Ubiquitin-like_dom"/>
</dbReference>
<keyword evidence="1" id="KW-0175">Coiled coil</keyword>
<gene>
    <name evidence="4" type="ORF">CTI12_AA045490</name>
</gene>
<dbReference type="GO" id="GO:0009535">
    <property type="term" value="C:chloroplast thylakoid membrane"/>
    <property type="evidence" value="ECO:0007669"/>
    <property type="project" value="TreeGrafter"/>
</dbReference>
<keyword evidence="5" id="KW-1185">Reference proteome</keyword>
<feature type="region of interest" description="Disordered" evidence="2">
    <location>
        <begin position="309"/>
        <end position="345"/>
    </location>
</feature>
<dbReference type="SUPFAM" id="SSF54236">
    <property type="entry name" value="Ubiquitin-like"/>
    <property type="match status" value="1"/>
</dbReference>
<protein>
    <submittedName>
        <fullName evidence="4">DNA-directed RNA polymerase II protein</fullName>
    </submittedName>
</protein>
<dbReference type="EMBL" id="PKPP01000211">
    <property type="protein sequence ID" value="PWA95906.1"/>
    <property type="molecule type" value="Genomic_DNA"/>
</dbReference>
<dbReference type="Pfam" id="PF13881">
    <property type="entry name" value="Rad60-SLD_2"/>
    <property type="match status" value="1"/>
</dbReference>
<organism evidence="4 5">
    <name type="scientific">Artemisia annua</name>
    <name type="common">Sweet wormwood</name>
    <dbReference type="NCBI Taxonomy" id="35608"/>
    <lineage>
        <taxon>Eukaryota</taxon>
        <taxon>Viridiplantae</taxon>
        <taxon>Streptophyta</taxon>
        <taxon>Embryophyta</taxon>
        <taxon>Tracheophyta</taxon>
        <taxon>Spermatophyta</taxon>
        <taxon>Magnoliopsida</taxon>
        <taxon>eudicotyledons</taxon>
        <taxon>Gunneridae</taxon>
        <taxon>Pentapetalae</taxon>
        <taxon>asterids</taxon>
        <taxon>campanulids</taxon>
        <taxon>Asterales</taxon>
        <taxon>Asteraceae</taxon>
        <taxon>Asteroideae</taxon>
        <taxon>Anthemideae</taxon>
        <taxon>Artemisiinae</taxon>
        <taxon>Artemisia</taxon>
    </lineage>
</organism>